<dbReference type="EMBL" id="LLZZ01000125">
    <property type="protein sequence ID" value="KTB02289.1"/>
    <property type="molecule type" value="Genomic_DNA"/>
</dbReference>
<dbReference type="InterPro" id="IPR015865">
    <property type="entry name" value="Riboflavin_kinase_bac/euk"/>
</dbReference>
<gene>
    <name evidence="13" type="ORF">AO440_003715</name>
</gene>
<evidence type="ECO:0000256" key="4">
    <source>
        <dbReference type="ARBA" id="ARBA00012105"/>
    </source>
</evidence>
<evidence type="ECO:0000313" key="13">
    <source>
        <dbReference type="EMBL" id="KTB02289.1"/>
    </source>
</evidence>
<name>A0A0W0CRR1_CANGB</name>
<evidence type="ECO:0000256" key="3">
    <source>
        <dbReference type="ARBA" id="ARBA00010108"/>
    </source>
</evidence>
<dbReference type="InterPro" id="IPR023465">
    <property type="entry name" value="Riboflavin_kinase_dom_sf"/>
</dbReference>
<dbReference type="VEuPathDB" id="FungiDB:GVI51_K10857"/>
<dbReference type="GO" id="GO:0008531">
    <property type="term" value="F:riboflavin kinase activity"/>
    <property type="evidence" value="ECO:0007669"/>
    <property type="project" value="UniProtKB-EC"/>
</dbReference>
<evidence type="ECO:0000256" key="6">
    <source>
        <dbReference type="ARBA" id="ARBA00022630"/>
    </source>
</evidence>
<accession>A0A0W0CRR1</accession>
<comment type="pathway">
    <text evidence="2">Cofactor biosynthesis; FMN biosynthesis; FMN from riboflavin (ATP route): step 1/1.</text>
</comment>
<evidence type="ECO:0000256" key="9">
    <source>
        <dbReference type="ARBA" id="ARBA00022741"/>
    </source>
</evidence>
<evidence type="ECO:0000256" key="10">
    <source>
        <dbReference type="ARBA" id="ARBA00022840"/>
    </source>
</evidence>
<evidence type="ECO:0000313" key="14">
    <source>
        <dbReference type="Proteomes" id="UP000054886"/>
    </source>
</evidence>
<reference evidence="13 14" key="1">
    <citation type="submission" date="2015-10" db="EMBL/GenBank/DDBJ databases">
        <title>Draft genomes sequences of Candida glabrata isolates 1A, 1B, 2A, 2B, 3A and 3B.</title>
        <authorList>
            <person name="Haavelsrud O.E."/>
            <person name="Gaustad P."/>
        </authorList>
    </citation>
    <scope>NUCLEOTIDE SEQUENCE [LARGE SCALE GENOMIC DNA]</scope>
    <source>
        <strain evidence="13">910700640</strain>
    </source>
</reference>
<dbReference type="PANTHER" id="PTHR22749">
    <property type="entry name" value="RIBOFLAVIN KINASE/FMN ADENYLYLTRANSFERASE"/>
    <property type="match status" value="1"/>
</dbReference>
<organism evidence="13 14">
    <name type="scientific">Candida glabrata</name>
    <name type="common">Yeast</name>
    <name type="synonym">Torulopsis glabrata</name>
    <dbReference type="NCBI Taxonomy" id="5478"/>
    <lineage>
        <taxon>Eukaryota</taxon>
        <taxon>Fungi</taxon>
        <taxon>Dikarya</taxon>
        <taxon>Ascomycota</taxon>
        <taxon>Saccharomycotina</taxon>
        <taxon>Saccharomycetes</taxon>
        <taxon>Saccharomycetales</taxon>
        <taxon>Saccharomycetaceae</taxon>
        <taxon>Nakaseomyces</taxon>
    </lineage>
</organism>
<comment type="similarity">
    <text evidence="3">Belongs to the flavokinase family.</text>
</comment>
<dbReference type="VEuPathDB" id="FungiDB:B1J91_K11022g"/>
<dbReference type="VEuPathDB" id="FungiDB:CAGL0K11022g"/>
<dbReference type="VEuPathDB" id="FungiDB:GWK60_K10813"/>
<comment type="function">
    <text evidence="1">Catalyzes the phosphorylation of riboflavin (vitamin B2) to form flavin mononucleotide (FMN) coenzyme.</text>
</comment>
<keyword evidence="6" id="KW-0285">Flavoprotein</keyword>
<dbReference type="SUPFAM" id="SSF82114">
    <property type="entry name" value="Riboflavin kinase-like"/>
    <property type="match status" value="1"/>
</dbReference>
<evidence type="ECO:0000256" key="1">
    <source>
        <dbReference type="ARBA" id="ARBA00003572"/>
    </source>
</evidence>
<dbReference type="UniPathway" id="UPA00276">
    <property type="reaction ID" value="UER00406"/>
</dbReference>
<dbReference type="SMART" id="SM00904">
    <property type="entry name" value="Flavokinase"/>
    <property type="match status" value="1"/>
</dbReference>
<dbReference type="GO" id="GO:0009398">
    <property type="term" value="P:FMN biosynthetic process"/>
    <property type="evidence" value="ECO:0007669"/>
    <property type="project" value="UniProtKB-UniPathway"/>
</dbReference>
<keyword evidence="13" id="KW-0418">Kinase</keyword>
<dbReference type="GO" id="GO:0005743">
    <property type="term" value="C:mitochondrial inner membrane"/>
    <property type="evidence" value="ECO:0007669"/>
    <property type="project" value="EnsemblFungi"/>
</dbReference>
<dbReference type="GO" id="GO:0009231">
    <property type="term" value="P:riboflavin biosynthetic process"/>
    <property type="evidence" value="ECO:0007669"/>
    <property type="project" value="InterPro"/>
</dbReference>
<keyword evidence="8" id="KW-0808">Transferase</keyword>
<dbReference type="GO" id="GO:0005524">
    <property type="term" value="F:ATP binding"/>
    <property type="evidence" value="ECO:0007669"/>
    <property type="project" value="UniProtKB-KW"/>
</dbReference>
<evidence type="ECO:0000256" key="8">
    <source>
        <dbReference type="ARBA" id="ARBA00022679"/>
    </source>
</evidence>
<dbReference type="Gene3D" id="2.40.30.30">
    <property type="entry name" value="Riboflavin kinase-like"/>
    <property type="match status" value="1"/>
</dbReference>
<dbReference type="EC" id="2.7.1.26" evidence="4"/>
<proteinExistence type="inferred from homology"/>
<evidence type="ECO:0000259" key="12">
    <source>
        <dbReference type="SMART" id="SM00904"/>
    </source>
</evidence>
<evidence type="ECO:0000256" key="2">
    <source>
        <dbReference type="ARBA" id="ARBA00005201"/>
    </source>
</evidence>
<comment type="caution">
    <text evidence="13">The sequence shown here is derived from an EMBL/GenBank/DDBJ whole genome shotgun (WGS) entry which is preliminary data.</text>
</comment>
<dbReference type="Pfam" id="PF01687">
    <property type="entry name" value="Flavokinase"/>
    <property type="match status" value="1"/>
</dbReference>
<dbReference type="AlphaFoldDB" id="A0A0W0CRR1"/>
<sequence length="251" mass="28028">MNPIALVVVAVSFWCQYWLEKSSMVAHLLRHEGLSTLINSGKSAESESIAGWNRSARYIDLAMTVRDVDVPIPEQPGAPYPIVTKCCDIVCGFGRGSSELGIPTANVPVDQLPEVVNKLELGVYFGYAKVTPVAHGLEQVEREDGRVVSYNYGSHLEEDNGDLEVLPVVLSVGKNPFYHNDFKTVEIHILHDFKSTFYGAKIKFNILGYVRPELDYTSKEALIEDIKTDIEISKQVLDTEPYRAHMAELLK</sequence>
<protein>
    <recommendedName>
        <fullName evidence="5">Riboflavin kinase</fullName>
        <ecNumber evidence="4">2.7.1.26</ecNumber>
    </recommendedName>
    <alternativeName>
        <fullName evidence="11">Flavin mononucleotide kinase 1</fullName>
    </alternativeName>
</protein>
<dbReference type="InterPro" id="IPR023468">
    <property type="entry name" value="Riboflavin_kinase"/>
</dbReference>
<dbReference type="Proteomes" id="UP000054886">
    <property type="component" value="Unassembled WGS sequence"/>
</dbReference>
<evidence type="ECO:0000256" key="5">
    <source>
        <dbReference type="ARBA" id="ARBA00017394"/>
    </source>
</evidence>
<dbReference type="PANTHER" id="PTHR22749:SF6">
    <property type="entry name" value="RIBOFLAVIN KINASE"/>
    <property type="match status" value="1"/>
</dbReference>
<evidence type="ECO:0000256" key="11">
    <source>
        <dbReference type="ARBA" id="ARBA00029960"/>
    </source>
</evidence>
<evidence type="ECO:0000256" key="7">
    <source>
        <dbReference type="ARBA" id="ARBA00022643"/>
    </source>
</evidence>
<keyword evidence="9" id="KW-0547">Nucleotide-binding</keyword>
<keyword evidence="10" id="KW-0067">ATP-binding</keyword>
<feature type="domain" description="Riboflavin kinase" evidence="12">
    <location>
        <begin position="75"/>
        <end position="238"/>
    </location>
</feature>
<keyword evidence="7" id="KW-0288">FMN</keyword>